<keyword evidence="3" id="KW-0732">Signal</keyword>
<gene>
    <name evidence="4" type="ORF">SEMRO_49_G028590.1</name>
</gene>
<keyword evidence="5" id="KW-1185">Reference proteome</keyword>
<reference evidence="4" key="1">
    <citation type="submission" date="2020-06" db="EMBL/GenBank/DDBJ databases">
        <authorList>
            <consortium name="Plant Systems Biology data submission"/>
        </authorList>
    </citation>
    <scope>NUCLEOTIDE SEQUENCE</scope>
    <source>
        <strain evidence="4">D6</strain>
    </source>
</reference>
<evidence type="ECO:0000256" key="2">
    <source>
        <dbReference type="SAM" id="Phobius"/>
    </source>
</evidence>
<feature type="region of interest" description="Disordered" evidence="1">
    <location>
        <begin position="353"/>
        <end position="380"/>
    </location>
</feature>
<keyword evidence="2" id="KW-0472">Membrane</keyword>
<feature type="signal peptide" evidence="3">
    <location>
        <begin position="1"/>
        <end position="20"/>
    </location>
</feature>
<dbReference type="OrthoDB" id="206447at2759"/>
<evidence type="ECO:0000313" key="4">
    <source>
        <dbReference type="EMBL" id="CAB9498939.1"/>
    </source>
</evidence>
<evidence type="ECO:0000256" key="1">
    <source>
        <dbReference type="SAM" id="MobiDB-lite"/>
    </source>
</evidence>
<organism evidence="4 5">
    <name type="scientific">Seminavis robusta</name>
    <dbReference type="NCBI Taxonomy" id="568900"/>
    <lineage>
        <taxon>Eukaryota</taxon>
        <taxon>Sar</taxon>
        <taxon>Stramenopiles</taxon>
        <taxon>Ochrophyta</taxon>
        <taxon>Bacillariophyta</taxon>
        <taxon>Bacillariophyceae</taxon>
        <taxon>Bacillariophycidae</taxon>
        <taxon>Naviculales</taxon>
        <taxon>Naviculaceae</taxon>
        <taxon>Seminavis</taxon>
    </lineage>
</organism>
<accession>A0A9N8DA75</accession>
<dbReference type="EMBL" id="CAICTM010000049">
    <property type="protein sequence ID" value="CAB9498939.1"/>
    <property type="molecule type" value="Genomic_DNA"/>
</dbReference>
<feature type="compositionally biased region" description="Acidic residues" evidence="1">
    <location>
        <begin position="355"/>
        <end position="367"/>
    </location>
</feature>
<protein>
    <submittedName>
        <fullName evidence="4">Uncharacterized protein</fullName>
    </submittedName>
</protein>
<sequence>MKGRIALWMVFLFGVTRSLTEYIITIDLSNTWRQHLVWSKKNGDELKNVVTQRFASSTVFLSLLFSSELGILYSPSDPGKDIRLALQERQYGSPFYWTGVVICFAIFFSVTSLVANFTAMSVFSSLSKENAPIVLRSTLGLYTAQLPSRLVTGAIYLFFVVVIFTWVIIMPQEVAISMSIIASLLLIHIVNTFSSMGRVIMDSGAMSHLPILDPEEEEKLDPHELSNVLIKRVILARKAQVSINHQYKVDYQETLRDVQAGNVTFPLTASELDHRATNFYLSRSTMGIAARNFQYTVSESLHSAGSVASNAASVFSSAAGAIPGSNVASNIATKTANTVGAVIPGSTNLTKISEEGNEVGDEGDVGESQETTLEPPMVQEEGMQTLDDESQEIEEIEIIQAKSSEQDDGF</sequence>
<keyword evidence="2" id="KW-1133">Transmembrane helix</keyword>
<proteinExistence type="predicted"/>
<feature type="transmembrane region" description="Helical" evidence="2">
    <location>
        <begin position="181"/>
        <end position="201"/>
    </location>
</feature>
<evidence type="ECO:0000313" key="5">
    <source>
        <dbReference type="Proteomes" id="UP001153069"/>
    </source>
</evidence>
<keyword evidence="2" id="KW-0812">Transmembrane</keyword>
<name>A0A9N8DA75_9STRA</name>
<dbReference type="Proteomes" id="UP001153069">
    <property type="component" value="Unassembled WGS sequence"/>
</dbReference>
<feature type="transmembrane region" description="Helical" evidence="2">
    <location>
        <begin position="95"/>
        <end position="119"/>
    </location>
</feature>
<feature type="chain" id="PRO_5040247994" evidence="3">
    <location>
        <begin position="21"/>
        <end position="410"/>
    </location>
</feature>
<feature type="transmembrane region" description="Helical" evidence="2">
    <location>
        <begin position="150"/>
        <end position="169"/>
    </location>
</feature>
<comment type="caution">
    <text evidence="4">The sequence shown here is derived from an EMBL/GenBank/DDBJ whole genome shotgun (WGS) entry which is preliminary data.</text>
</comment>
<dbReference type="AlphaFoldDB" id="A0A9N8DA75"/>
<evidence type="ECO:0000256" key="3">
    <source>
        <dbReference type="SAM" id="SignalP"/>
    </source>
</evidence>